<sequence length="109" mass="12134">GRRRVKPDGWHGFDRAHRDGERAFSHHRVPGVGDHVDQCRIELAGVGVHTTRLLGELENRLDSRATERSHHPADGIDVFTDAKDFRLKGLSAREGEQLPGEPGGTIDRL</sequence>
<evidence type="ECO:0000313" key="2">
    <source>
        <dbReference type="EMBL" id="GFD49392.1"/>
    </source>
</evidence>
<accession>A0A699WNT0</accession>
<feature type="region of interest" description="Disordered" evidence="1">
    <location>
        <begin position="1"/>
        <end position="24"/>
    </location>
</feature>
<proteinExistence type="predicted"/>
<dbReference type="EMBL" id="BKCJ011740898">
    <property type="protein sequence ID" value="GFD49392.1"/>
    <property type="molecule type" value="Genomic_DNA"/>
</dbReference>
<name>A0A699WNT0_TANCI</name>
<evidence type="ECO:0000256" key="1">
    <source>
        <dbReference type="SAM" id="MobiDB-lite"/>
    </source>
</evidence>
<protein>
    <submittedName>
        <fullName evidence="2">Uncharacterized protein</fullName>
    </submittedName>
</protein>
<dbReference type="AlphaFoldDB" id="A0A699WNT0"/>
<reference evidence="2" key="1">
    <citation type="journal article" date="2019" name="Sci. Rep.">
        <title>Draft genome of Tanacetum cinerariifolium, the natural source of mosquito coil.</title>
        <authorList>
            <person name="Yamashiro T."/>
            <person name="Shiraishi A."/>
            <person name="Satake H."/>
            <person name="Nakayama K."/>
        </authorList>
    </citation>
    <scope>NUCLEOTIDE SEQUENCE</scope>
</reference>
<feature type="region of interest" description="Disordered" evidence="1">
    <location>
        <begin position="89"/>
        <end position="109"/>
    </location>
</feature>
<feature type="non-terminal residue" evidence="2">
    <location>
        <position position="1"/>
    </location>
</feature>
<comment type="caution">
    <text evidence="2">The sequence shown here is derived from an EMBL/GenBank/DDBJ whole genome shotgun (WGS) entry which is preliminary data.</text>
</comment>
<organism evidence="2">
    <name type="scientific">Tanacetum cinerariifolium</name>
    <name type="common">Dalmatian daisy</name>
    <name type="synonym">Chrysanthemum cinerariifolium</name>
    <dbReference type="NCBI Taxonomy" id="118510"/>
    <lineage>
        <taxon>Eukaryota</taxon>
        <taxon>Viridiplantae</taxon>
        <taxon>Streptophyta</taxon>
        <taxon>Embryophyta</taxon>
        <taxon>Tracheophyta</taxon>
        <taxon>Spermatophyta</taxon>
        <taxon>Magnoliopsida</taxon>
        <taxon>eudicotyledons</taxon>
        <taxon>Gunneridae</taxon>
        <taxon>Pentapetalae</taxon>
        <taxon>asterids</taxon>
        <taxon>campanulids</taxon>
        <taxon>Asterales</taxon>
        <taxon>Asteraceae</taxon>
        <taxon>Asteroideae</taxon>
        <taxon>Anthemideae</taxon>
        <taxon>Anthemidinae</taxon>
        <taxon>Tanacetum</taxon>
    </lineage>
</organism>
<gene>
    <name evidence="2" type="ORF">Tci_921361</name>
</gene>